<dbReference type="InterPro" id="IPR032466">
    <property type="entry name" value="Metal_Hydrolase"/>
</dbReference>
<evidence type="ECO:0000256" key="5">
    <source>
        <dbReference type="HAMAP-Rule" id="MF_01962"/>
    </source>
</evidence>
<protein>
    <recommendedName>
        <fullName evidence="5">Adenine deaminase</fullName>
        <shortName evidence="5">ADE</shortName>
        <ecNumber evidence="5">3.5.4.2</ecNumber>
    </recommendedName>
    <alternativeName>
        <fullName evidence="5">Adenine aminohydrolase</fullName>
        <shortName evidence="5">AAH</shortName>
    </alternativeName>
</protein>
<keyword evidence="1 5" id="KW-0479">Metal-binding</keyword>
<dbReference type="Pfam" id="PF00962">
    <property type="entry name" value="A_deaminase"/>
    <property type="match status" value="1"/>
</dbReference>
<gene>
    <name evidence="7" type="primary">add</name>
    <name evidence="7" type="ORF">ACFSE6_16540</name>
</gene>
<feature type="site" description="Important for catalytic activity" evidence="5">
    <location>
        <position position="212"/>
    </location>
</feature>
<keyword evidence="2 5" id="KW-0378">Hydrolase</keyword>
<evidence type="ECO:0000256" key="2">
    <source>
        <dbReference type="ARBA" id="ARBA00022801"/>
    </source>
</evidence>
<dbReference type="PANTHER" id="PTHR43114:SF6">
    <property type="entry name" value="ADENINE DEAMINASE"/>
    <property type="match status" value="1"/>
</dbReference>
<dbReference type="Gene3D" id="3.20.20.140">
    <property type="entry name" value="Metal-dependent hydrolases"/>
    <property type="match status" value="1"/>
</dbReference>
<feature type="binding site" evidence="5">
    <location>
        <position position="270"/>
    </location>
    <ligand>
        <name>substrate</name>
    </ligand>
</feature>
<keyword evidence="8" id="KW-1185">Reference proteome</keyword>
<dbReference type="RefSeq" id="WP_388009779.1">
    <property type="nucleotide sequence ID" value="NZ_JBHUEE010000010.1"/>
</dbReference>
<dbReference type="InterPro" id="IPR028892">
    <property type="entry name" value="ADE"/>
</dbReference>
<evidence type="ECO:0000256" key="4">
    <source>
        <dbReference type="ARBA" id="ARBA00023080"/>
    </source>
</evidence>
<dbReference type="EMBL" id="JBHUEE010000010">
    <property type="protein sequence ID" value="MFD1719454.1"/>
    <property type="molecule type" value="Genomic_DNA"/>
</dbReference>
<reference evidence="8" key="1">
    <citation type="journal article" date="2019" name="Int. J. Syst. Evol. Microbiol.">
        <title>The Global Catalogue of Microorganisms (GCM) 10K type strain sequencing project: providing services to taxonomists for standard genome sequencing and annotation.</title>
        <authorList>
            <consortium name="The Broad Institute Genomics Platform"/>
            <consortium name="The Broad Institute Genome Sequencing Center for Infectious Disease"/>
            <person name="Wu L."/>
            <person name="Ma J."/>
        </authorList>
    </citation>
    <scope>NUCLEOTIDE SEQUENCE [LARGE SCALE GENOMIC DNA]</scope>
    <source>
        <strain evidence="8">JCM 17130</strain>
    </source>
</reference>
<comment type="catalytic activity">
    <reaction evidence="5">
        <text>adenine + H2O + H(+) = hypoxanthine + NH4(+)</text>
        <dbReference type="Rhea" id="RHEA:23688"/>
        <dbReference type="ChEBI" id="CHEBI:15377"/>
        <dbReference type="ChEBI" id="CHEBI:15378"/>
        <dbReference type="ChEBI" id="CHEBI:16708"/>
        <dbReference type="ChEBI" id="CHEBI:17368"/>
        <dbReference type="ChEBI" id="CHEBI:28938"/>
        <dbReference type="EC" id="3.5.4.2"/>
    </reaction>
</comment>
<evidence type="ECO:0000256" key="1">
    <source>
        <dbReference type="ARBA" id="ARBA00022723"/>
    </source>
</evidence>
<keyword evidence="3 5" id="KW-0862">Zinc</keyword>
<dbReference type="InterPro" id="IPR006330">
    <property type="entry name" value="Ado/ade_deaminase"/>
</dbReference>
<comment type="caution">
    <text evidence="7">The sequence shown here is derived from an EMBL/GenBank/DDBJ whole genome shotgun (WGS) entry which is preliminary data.</text>
</comment>
<dbReference type="NCBIfam" id="TIGR01430">
    <property type="entry name" value="aden_deam"/>
    <property type="match status" value="1"/>
</dbReference>
<comment type="cofactor">
    <cofactor evidence="5">
        <name>Zn(2+)</name>
        <dbReference type="ChEBI" id="CHEBI:29105"/>
    </cofactor>
    <text evidence="5">Binds 1 zinc ion per subunit.</text>
</comment>
<keyword evidence="4 5" id="KW-0546">Nucleotide metabolism</keyword>
<dbReference type="SUPFAM" id="SSF51556">
    <property type="entry name" value="Metallo-dependent hydrolases"/>
    <property type="match status" value="1"/>
</dbReference>
<feature type="active site" description="Proton donor" evidence="5">
    <location>
        <position position="191"/>
    </location>
</feature>
<accession>A0ABW4L995</accession>
<organism evidence="7 8">
    <name type="scientific">Georgenia deserti</name>
    <dbReference type="NCBI Taxonomy" id="2093781"/>
    <lineage>
        <taxon>Bacteria</taxon>
        <taxon>Bacillati</taxon>
        <taxon>Actinomycetota</taxon>
        <taxon>Actinomycetes</taxon>
        <taxon>Micrococcales</taxon>
        <taxon>Bogoriellaceae</taxon>
        <taxon>Georgenia</taxon>
    </lineage>
</organism>
<sequence length="329" mass="36039">MRMPTELHLHLEGTLEPEMTFRLAEQNRLDLPWRDPDELRARFDFTDLQSFLDLYTMSQEVLRTGEDFHALTDAYLARAAAAGVRHAEVSLDLQAHTGRGVRAAEVLDGVTSALQAAPGRHGLSAGLIVTVLRHLPGEAALATVREVVESGYPVLGLGLCSTELTAHARDFVEAFDLARAHGLHLTAHAGEEGPPQNVTGVLDHLRVERVDHGVRACGDPALVARLVAQRIPLTVCPVSNLRLRVVDALHEHPLRRMLDSGVMVTLNSDDPAYFGGYLDEVTDRTAEALDLGEEHLSTLARNGIDAAWVEESRRRELHAELERDLGGTP</sequence>
<evidence type="ECO:0000313" key="8">
    <source>
        <dbReference type="Proteomes" id="UP001597277"/>
    </source>
</evidence>
<feature type="binding site" evidence="5">
    <location>
        <position position="8"/>
    </location>
    <ligand>
        <name>Zn(2+)</name>
        <dbReference type="ChEBI" id="CHEBI:29105"/>
        <note>catalytic</note>
    </ligand>
</feature>
<dbReference type="Proteomes" id="UP001597277">
    <property type="component" value="Unassembled WGS sequence"/>
</dbReference>
<comment type="function">
    <text evidence="5">Catalyzes the hydrolytic deamination of adenine to hypoxanthine. Plays an important role in the purine salvage pathway and in nitrogen catabolism.</text>
</comment>
<dbReference type="PANTHER" id="PTHR43114">
    <property type="entry name" value="ADENINE DEAMINASE"/>
    <property type="match status" value="1"/>
</dbReference>
<evidence type="ECO:0000256" key="3">
    <source>
        <dbReference type="ARBA" id="ARBA00022833"/>
    </source>
</evidence>
<dbReference type="GO" id="GO:0016787">
    <property type="term" value="F:hydrolase activity"/>
    <property type="evidence" value="ECO:0007669"/>
    <property type="project" value="UniProtKB-KW"/>
</dbReference>
<dbReference type="EC" id="3.5.4.2" evidence="5"/>
<dbReference type="InterPro" id="IPR001365">
    <property type="entry name" value="A_deaminase_dom"/>
</dbReference>
<feature type="binding site" evidence="5">
    <location>
        <position position="188"/>
    </location>
    <ligand>
        <name>Zn(2+)</name>
        <dbReference type="ChEBI" id="CHEBI:29105"/>
        <note>catalytic</note>
    </ligand>
</feature>
<proteinExistence type="inferred from homology"/>
<name>A0ABW4L995_9MICO</name>
<comment type="similarity">
    <text evidence="5">Belongs to the metallo-dependent hydrolases superfamily. Adenosine and AMP deaminases family. Adenine deaminase type 2 subfamily.</text>
</comment>
<feature type="binding site" evidence="5">
    <location>
        <position position="269"/>
    </location>
    <ligand>
        <name>Zn(2+)</name>
        <dbReference type="ChEBI" id="CHEBI:29105"/>
        <note>catalytic</note>
    </ligand>
</feature>
<evidence type="ECO:0000259" key="6">
    <source>
        <dbReference type="Pfam" id="PF00962"/>
    </source>
</evidence>
<feature type="domain" description="Adenosine deaminase" evidence="6">
    <location>
        <begin position="5"/>
        <end position="321"/>
    </location>
</feature>
<evidence type="ECO:0000313" key="7">
    <source>
        <dbReference type="EMBL" id="MFD1719454.1"/>
    </source>
</evidence>
<feature type="binding site" evidence="5">
    <location>
        <position position="10"/>
    </location>
    <ligand>
        <name>Zn(2+)</name>
        <dbReference type="ChEBI" id="CHEBI:29105"/>
        <note>catalytic</note>
    </ligand>
</feature>
<dbReference type="HAMAP" id="MF_01962">
    <property type="entry name" value="Adenine_deaminase"/>
    <property type="match status" value="1"/>
</dbReference>